<dbReference type="PANTHER" id="PTHR23267">
    <property type="entry name" value="IMMUNOGLOBULIN LIGHT CHAIN"/>
    <property type="match status" value="1"/>
</dbReference>
<reference evidence="3 4" key="1">
    <citation type="submission" date="2018-10" db="EMBL/GenBank/DDBJ databases">
        <authorList>
            <person name="Ekblom R."/>
            <person name="Jareborg N."/>
        </authorList>
    </citation>
    <scope>NUCLEOTIDE SEQUENCE [LARGE SCALE GENOMIC DNA]</scope>
    <source>
        <tissue evidence="3">Muscle</tissue>
    </source>
</reference>
<keyword evidence="4" id="KW-1185">Reference proteome</keyword>
<accession>A0A9X9LMU2</accession>
<evidence type="ECO:0000259" key="2">
    <source>
        <dbReference type="PROSITE" id="PS50835"/>
    </source>
</evidence>
<keyword evidence="1" id="KW-0732">Signal</keyword>
<protein>
    <recommendedName>
        <fullName evidence="2">Ig-like domain-containing protein</fullName>
    </recommendedName>
</protein>
<organism evidence="3 4">
    <name type="scientific">Gulo gulo</name>
    <name type="common">Wolverine</name>
    <name type="synonym">Gluton</name>
    <dbReference type="NCBI Taxonomy" id="48420"/>
    <lineage>
        <taxon>Eukaryota</taxon>
        <taxon>Metazoa</taxon>
        <taxon>Chordata</taxon>
        <taxon>Craniata</taxon>
        <taxon>Vertebrata</taxon>
        <taxon>Euteleostomi</taxon>
        <taxon>Mammalia</taxon>
        <taxon>Eutheria</taxon>
        <taxon>Laurasiatheria</taxon>
        <taxon>Carnivora</taxon>
        <taxon>Caniformia</taxon>
        <taxon>Musteloidea</taxon>
        <taxon>Mustelidae</taxon>
        <taxon>Guloninae</taxon>
        <taxon>Gulo</taxon>
    </lineage>
</organism>
<dbReference type="Proteomes" id="UP000269945">
    <property type="component" value="Unassembled WGS sequence"/>
</dbReference>
<gene>
    <name evidence="3" type="ORF">BN2614_LOCUS1</name>
</gene>
<comment type="caution">
    <text evidence="3">The sequence shown here is derived from an EMBL/GenBank/DDBJ whole genome shotgun (WGS) entry which is preliminary data.</text>
</comment>
<evidence type="ECO:0000313" key="4">
    <source>
        <dbReference type="Proteomes" id="UP000269945"/>
    </source>
</evidence>
<dbReference type="SMART" id="SM00406">
    <property type="entry name" value="IGv"/>
    <property type="match status" value="1"/>
</dbReference>
<sequence length="126" mass="13456">MAWSLFFITLLTLSSGSWAQSSLTQEASLSASVGQKVTLNCAGNNNNVGAYYVGWYQQVSGGAPKAVMLGTTRPSGIPARFSGSHSGNKASLIISDLRPEDEADYYCSTWDKGINNYTVLQAHADL</sequence>
<dbReference type="InterPro" id="IPR007110">
    <property type="entry name" value="Ig-like_dom"/>
</dbReference>
<dbReference type="InterPro" id="IPR036179">
    <property type="entry name" value="Ig-like_dom_sf"/>
</dbReference>
<feature type="chain" id="PRO_5040910302" description="Ig-like domain-containing protein" evidence="1">
    <location>
        <begin position="20"/>
        <end position="126"/>
    </location>
</feature>
<dbReference type="InterPro" id="IPR050150">
    <property type="entry name" value="IgV_Light_Chain"/>
</dbReference>
<name>A0A9X9LMU2_GULGU</name>
<evidence type="ECO:0000256" key="1">
    <source>
        <dbReference type="SAM" id="SignalP"/>
    </source>
</evidence>
<proteinExistence type="predicted"/>
<dbReference type="InterPro" id="IPR013783">
    <property type="entry name" value="Ig-like_fold"/>
</dbReference>
<feature type="domain" description="Ig-like" evidence="2">
    <location>
        <begin position="19"/>
        <end position="107"/>
    </location>
</feature>
<dbReference type="Gene3D" id="2.60.40.10">
    <property type="entry name" value="Immunoglobulins"/>
    <property type="match status" value="1"/>
</dbReference>
<dbReference type="InterPro" id="IPR013106">
    <property type="entry name" value="Ig_V-set"/>
</dbReference>
<dbReference type="EMBL" id="CYRY02008308">
    <property type="protein sequence ID" value="VCW77052.1"/>
    <property type="molecule type" value="Genomic_DNA"/>
</dbReference>
<dbReference type="SMART" id="SM00409">
    <property type="entry name" value="IG"/>
    <property type="match status" value="1"/>
</dbReference>
<dbReference type="InterPro" id="IPR003599">
    <property type="entry name" value="Ig_sub"/>
</dbReference>
<evidence type="ECO:0000313" key="3">
    <source>
        <dbReference type="EMBL" id="VCW77052.1"/>
    </source>
</evidence>
<dbReference type="AlphaFoldDB" id="A0A9X9LMU2"/>
<feature type="signal peptide" evidence="1">
    <location>
        <begin position="1"/>
        <end position="19"/>
    </location>
</feature>
<dbReference type="SUPFAM" id="SSF48726">
    <property type="entry name" value="Immunoglobulin"/>
    <property type="match status" value="1"/>
</dbReference>
<dbReference type="PROSITE" id="PS50835">
    <property type="entry name" value="IG_LIKE"/>
    <property type="match status" value="1"/>
</dbReference>
<dbReference type="Pfam" id="PF07686">
    <property type="entry name" value="V-set"/>
    <property type="match status" value="1"/>
</dbReference>